<sequence>MDSPKHLQKFKRKQSKASALQDTEQGAHSADGAHPSRRKSLRAVLLVAAIGVSVALLWPAGGSSDGYSESEVIQMNQQFELALANGSSLLIPVDITDNAQLKEAKAVLDSSGLDSANLIQQAEGGYIALAWVTVWDNLEEDGDVIEVSASGVSYTVPIRHAPTKIVVPYSIDTPSLSLKGIRDGGGGITVSAKTQQGEISIPPLTVGQTMDLRF</sequence>
<reference evidence="3" key="1">
    <citation type="journal article" date="2019" name="Int. J. Syst. Evol. Microbiol.">
        <title>The Global Catalogue of Microorganisms (GCM) 10K type strain sequencing project: providing services to taxonomists for standard genome sequencing and annotation.</title>
        <authorList>
            <consortium name="The Broad Institute Genomics Platform"/>
            <consortium name="The Broad Institute Genome Sequencing Center for Infectious Disease"/>
            <person name="Wu L."/>
            <person name="Ma J."/>
        </authorList>
    </citation>
    <scope>NUCLEOTIDE SEQUENCE [LARGE SCALE GENOMIC DNA]</scope>
    <source>
        <strain evidence="3">JCM 18401</strain>
    </source>
</reference>
<feature type="compositionally biased region" description="Basic residues" evidence="1">
    <location>
        <begin position="1"/>
        <end position="15"/>
    </location>
</feature>
<feature type="region of interest" description="Disordered" evidence="1">
    <location>
        <begin position="1"/>
        <end position="35"/>
    </location>
</feature>
<protein>
    <submittedName>
        <fullName evidence="2">Uncharacterized protein</fullName>
    </submittedName>
</protein>
<keyword evidence="3" id="KW-1185">Reference proteome</keyword>
<feature type="compositionally biased region" description="Polar residues" evidence="1">
    <location>
        <begin position="16"/>
        <end position="26"/>
    </location>
</feature>
<proteinExistence type="predicted"/>
<evidence type="ECO:0000313" key="2">
    <source>
        <dbReference type="EMBL" id="GAA4875953.1"/>
    </source>
</evidence>
<dbReference type="EMBL" id="BAABJZ010000007">
    <property type="protein sequence ID" value="GAA4875953.1"/>
    <property type="molecule type" value="Genomic_DNA"/>
</dbReference>
<evidence type="ECO:0000256" key="1">
    <source>
        <dbReference type="SAM" id="MobiDB-lite"/>
    </source>
</evidence>
<dbReference type="RefSeq" id="WP_345333371.1">
    <property type="nucleotide sequence ID" value="NZ_BAABJZ010000007.1"/>
</dbReference>
<accession>A0ABP9ED96</accession>
<gene>
    <name evidence="2" type="ORF">GCM10023333_06510</name>
</gene>
<name>A0ABP9ED96_9GAMM</name>
<comment type="caution">
    <text evidence="2">The sequence shown here is derived from an EMBL/GenBank/DDBJ whole genome shotgun (WGS) entry which is preliminary data.</text>
</comment>
<evidence type="ECO:0000313" key="3">
    <source>
        <dbReference type="Proteomes" id="UP001499988"/>
    </source>
</evidence>
<dbReference type="Proteomes" id="UP001499988">
    <property type="component" value="Unassembled WGS sequence"/>
</dbReference>
<organism evidence="2 3">
    <name type="scientific">Ferrimonas pelagia</name>
    <dbReference type="NCBI Taxonomy" id="1177826"/>
    <lineage>
        <taxon>Bacteria</taxon>
        <taxon>Pseudomonadati</taxon>
        <taxon>Pseudomonadota</taxon>
        <taxon>Gammaproteobacteria</taxon>
        <taxon>Alteromonadales</taxon>
        <taxon>Ferrimonadaceae</taxon>
        <taxon>Ferrimonas</taxon>
    </lineage>
</organism>